<dbReference type="EMBL" id="JBHTAG010000003">
    <property type="protein sequence ID" value="MFC7098519.1"/>
    <property type="molecule type" value="Genomic_DNA"/>
</dbReference>
<dbReference type="InterPro" id="IPR014729">
    <property type="entry name" value="Rossmann-like_a/b/a_fold"/>
</dbReference>
<dbReference type="PANTHER" id="PTHR43196">
    <property type="entry name" value="SULFATE ADENYLYLTRANSFERASE SUBUNIT 2"/>
    <property type="match status" value="1"/>
</dbReference>
<name>A0ABD5WY56_9EURY</name>
<evidence type="ECO:0000259" key="2">
    <source>
        <dbReference type="Pfam" id="PF01507"/>
    </source>
</evidence>
<keyword evidence="4" id="KW-1185">Reference proteome</keyword>
<sequence length="314" mass="34055">MTDSSATDSDGGAGGPTTAWDHLDADLAAKLDDAAAIVADALADFERPVVPWTGGKDSTLVLHLVRRVAAERDEPTPPVIFVDHGAHFEETWAFVDRWTDEWDLDLHVARLEEVASHEQGTELSLDDLSSRVRAELTRVGHEGDTLVVDADSMAGNHLLKTVAFNDLLREEGFDAALTGVRSDESDARADEQVRSPRGDDYTPEHVRVHPILDFSEADVWAALWAVVVPETTPDYPVGLVPASAADLPTGVDPADLPISPKYWEGYRSLGTEAGSARTADEPAWLQSLGDGGERAGRAQDKEDLMSHLRDLGYM</sequence>
<feature type="domain" description="Phosphoadenosine phosphosulphate reductase" evidence="2">
    <location>
        <begin position="48"/>
        <end position="225"/>
    </location>
</feature>
<accession>A0ABD5WY56</accession>
<comment type="caution">
    <text evidence="3">The sequence shown here is derived from an EMBL/GenBank/DDBJ whole genome shotgun (WGS) entry which is preliminary data.</text>
</comment>
<reference evidence="3 4" key="1">
    <citation type="journal article" date="2019" name="Int. J. Syst. Evol. Microbiol.">
        <title>The Global Catalogue of Microorganisms (GCM) 10K type strain sequencing project: providing services to taxonomists for standard genome sequencing and annotation.</title>
        <authorList>
            <consortium name="The Broad Institute Genomics Platform"/>
            <consortium name="The Broad Institute Genome Sequencing Center for Infectious Disease"/>
            <person name="Wu L."/>
            <person name="Ma J."/>
        </authorList>
    </citation>
    <scope>NUCLEOTIDE SEQUENCE [LARGE SCALE GENOMIC DNA]</scope>
    <source>
        <strain evidence="3 4">DT55</strain>
    </source>
</reference>
<dbReference type="RefSeq" id="WP_276236949.1">
    <property type="nucleotide sequence ID" value="NZ_CP119989.1"/>
</dbReference>
<evidence type="ECO:0000256" key="1">
    <source>
        <dbReference type="SAM" id="MobiDB-lite"/>
    </source>
</evidence>
<proteinExistence type="predicted"/>
<dbReference type="InterPro" id="IPR002500">
    <property type="entry name" value="PAPS_reduct_dom"/>
</dbReference>
<dbReference type="GeneID" id="79270553"/>
<gene>
    <name evidence="3" type="ORF">ACFQKD_14510</name>
</gene>
<feature type="compositionally biased region" description="Basic and acidic residues" evidence="1">
    <location>
        <begin position="181"/>
        <end position="201"/>
    </location>
</feature>
<dbReference type="Proteomes" id="UP001596388">
    <property type="component" value="Unassembled WGS sequence"/>
</dbReference>
<protein>
    <submittedName>
        <fullName evidence="3">Phosphoadenosine phosphosulfate reductase family protein</fullName>
    </submittedName>
</protein>
<dbReference type="Gene3D" id="3.40.50.620">
    <property type="entry name" value="HUPs"/>
    <property type="match status" value="1"/>
</dbReference>
<dbReference type="Pfam" id="PF01507">
    <property type="entry name" value="PAPS_reduct"/>
    <property type="match status" value="1"/>
</dbReference>
<evidence type="ECO:0000313" key="4">
    <source>
        <dbReference type="Proteomes" id="UP001596388"/>
    </source>
</evidence>
<dbReference type="AlphaFoldDB" id="A0ABD5WY56"/>
<dbReference type="SUPFAM" id="SSF52402">
    <property type="entry name" value="Adenine nucleotide alpha hydrolases-like"/>
    <property type="match status" value="1"/>
</dbReference>
<dbReference type="PANTHER" id="PTHR43196:SF1">
    <property type="entry name" value="SULFATE ADENYLYLTRANSFERASE SUBUNIT 2"/>
    <property type="match status" value="1"/>
</dbReference>
<organism evidence="3 4">
    <name type="scientific">Halobaculum marinum</name>
    <dbReference type="NCBI Taxonomy" id="3031996"/>
    <lineage>
        <taxon>Archaea</taxon>
        <taxon>Methanobacteriati</taxon>
        <taxon>Methanobacteriota</taxon>
        <taxon>Stenosarchaea group</taxon>
        <taxon>Halobacteria</taxon>
        <taxon>Halobacteriales</taxon>
        <taxon>Haloferacaceae</taxon>
        <taxon>Halobaculum</taxon>
    </lineage>
</organism>
<feature type="region of interest" description="Disordered" evidence="1">
    <location>
        <begin position="179"/>
        <end position="201"/>
    </location>
</feature>
<evidence type="ECO:0000313" key="3">
    <source>
        <dbReference type="EMBL" id="MFC7098519.1"/>
    </source>
</evidence>
<dbReference type="InterPro" id="IPR050128">
    <property type="entry name" value="Sulfate_adenylyltrnsfr_sub2"/>
</dbReference>